<evidence type="ECO:0000313" key="1">
    <source>
        <dbReference type="EMBL" id="QHU30510.1"/>
    </source>
</evidence>
<dbReference type="EMBL" id="MN740509">
    <property type="protein sequence ID" value="QHU30510.1"/>
    <property type="molecule type" value="Genomic_DNA"/>
</dbReference>
<dbReference type="AlphaFoldDB" id="A0A6C0LJA8"/>
<reference evidence="1" key="1">
    <citation type="journal article" date="2020" name="Nature">
        <title>Giant virus diversity and host interactions through global metagenomics.</title>
        <authorList>
            <person name="Schulz F."/>
            <person name="Roux S."/>
            <person name="Paez-Espino D."/>
            <person name="Jungbluth S."/>
            <person name="Walsh D.A."/>
            <person name="Denef V.J."/>
            <person name="McMahon K.D."/>
            <person name="Konstantinidis K.T."/>
            <person name="Eloe-Fadrosh E.A."/>
            <person name="Kyrpides N.C."/>
            <person name="Woyke T."/>
        </authorList>
    </citation>
    <scope>NUCLEOTIDE SEQUENCE</scope>
    <source>
        <strain evidence="1">GVMAG-M-3300027833-19</strain>
    </source>
</reference>
<sequence>MTDSQSNVIMKRCPHGGHLRPESDFIGTKGQIVKYCKDCRDAEKKCRAKRKNKKPSDGKKLCMYNHYAEIELFEGDNKTCNPCLKKKKETSDLKVSLGKEQAKKEGKRYCRDCKENKEIEEFNNNSSICIKYYTNNKTRLKERYEKNKKGLK</sequence>
<name>A0A6C0LJA8_9ZZZZ</name>
<proteinExistence type="predicted"/>
<protein>
    <submittedName>
        <fullName evidence="1">Uncharacterized protein</fullName>
    </submittedName>
</protein>
<organism evidence="1">
    <name type="scientific">viral metagenome</name>
    <dbReference type="NCBI Taxonomy" id="1070528"/>
    <lineage>
        <taxon>unclassified sequences</taxon>
        <taxon>metagenomes</taxon>
        <taxon>organismal metagenomes</taxon>
    </lineage>
</organism>
<accession>A0A6C0LJA8</accession>